<accession>A0A8T2Z3Z4</accession>
<dbReference type="EMBL" id="JACEGQ020000004">
    <property type="protein sequence ID" value="KAH8511832.1"/>
    <property type="molecule type" value="Genomic_DNA"/>
</dbReference>
<keyword evidence="3" id="KW-1185">Reference proteome</keyword>
<feature type="region of interest" description="Disordered" evidence="1">
    <location>
        <begin position="1"/>
        <end position="59"/>
    </location>
</feature>
<dbReference type="AlphaFoldDB" id="A0A8T2Z3Z4"/>
<name>A0A8T2Z3Z4_POPDE</name>
<proteinExistence type="predicted"/>
<dbReference type="Proteomes" id="UP000807159">
    <property type="component" value="Chromosome 4"/>
</dbReference>
<gene>
    <name evidence="2" type="ORF">H0E87_009128</name>
</gene>
<protein>
    <submittedName>
        <fullName evidence="2">Uncharacterized protein</fullName>
    </submittedName>
</protein>
<evidence type="ECO:0000313" key="3">
    <source>
        <dbReference type="Proteomes" id="UP000807159"/>
    </source>
</evidence>
<sequence length="164" mass="17347">MAPREKTAAVKASGGGVGGGGGGGKEVHFRGVRKRPWGSGGGVGGGNNNQSPSQSSTVEFCSSDAPLDLNLGPAVSTVRLPFQPMAMNHQQVVYFDALMKSQYRRMVFDHGYHHHPNQPVVFSCGGVLSDSDSSSVVDLNHQDVKTPRRSVDLDLNLPPPPEIA</sequence>
<evidence type="ECO:0000313" key="2">
    <source>
        <dbReference type="EMBL" id="KAH8511832.1"/>
    </source>
</evidence>
<feature type="compositionally biased region" description="Gly residues" evidence="1">
    <location>
        <begin position="38"/>
        <end position="47"/>
    </location>
</feature>
<reference evidence="2" key="1">
    <citation type="journal article" date="2021" name="J. Hered.">
        <title>Genome Assembly of Salicaceae Populus deltoides (Eastern Cottonwood) I-69 Based on Nanopore Sequencing and Hi-C Technologies.</title>
        <authorList>
            <person name="Bai S."/>
            <person name="Wu H."/>
            <person name="Zhang J."/>
            <person name="Pan Z."/>
            <person name="Zhao W."/>
            <person name="Li Z."/>
            <person name="Tong C."/>
        </authorList>
    </citation>
    <scope>NUCLEOTIDE SEQUENCE</scope>
    <source>
        <tissue evidence="2">Leaf</tissue>
    </source>
</reference>
<evidence type="ECO:0000256" key="1">
    <source>
        <dbReference type="SAM" id="MobiDB-lite"/>
    </source>
</evidence>
<organism evidence="2 3">
    <name type="scientific">Populus deltoides</name>
    <name type="common">Eastern poplar</name>
    <name type="synonym">Eastern cottonwood</name>
    <dbReference type="NCBI Taxonomy" id="3696"/>
    <lineage>
        <taxon>Eukaryota</taxon>
        <taxon>Viridiplantae</taxon>
        <taxon>Streptophyta</taxon>
        <taxon>Embryophyta</taxon>
        <taxon>Tracheophyta</taxon>
        <taxon>Spermatophyta</taxon>
        <taxon>Magnoliopsida</taxon>
        <taxon>eudicotyledons</taxon>
        <taxon>Gunneridae</taxon>
        <taxon>Pentapetalae</taxon>
        <taxon>rosids</taxon>
        <taxon>fabids</taxon>
        <taxon>Malpighiales</taxon>
        <taxon>Salicaceae</taxon>
        <taxon>Saliceae</taxon>
        <taxon>Populus</taxon>
    </lineage>
</organism>
<comment type="caution">
    <text evidence="2">The sequence shown here is derived from an EMBL/GenBank/DDBJ whole genome shotgun (WGS) entry which is preliminary data.</text>
</comment>
<feature type="compositionally biased region" description="Gly residues" evidence="1">
    <location>
        <begin position="13"/>
        <end position="24"/>
    </location>
</feature>